<organism evidence="4 5">
    <name type="scientific">Thalassomonas viridans</name>
    <dbReference type="NCBI Taxonomy" id="137584"/>
    <lineage>
        <taxon>Bacteria</taxon>
        <taxon>Pseudomonadati</taxon>
        <taxon>Pseudomonadota</taxon>
        <taxon>Gammaproteobacteria</taxon>
        <taxon>Alteromonadales</taxon>
        <taxon>Colwelliaceae</taxon>
        <taxon>Thalassomonas</taxon>
    </lineage>
</organism>
<evidence type="ECO:0000256" key="1">
    <source>
        <dbReference type="SAM" id="SignalP"/>
    </source>
</evidence>
<keyword evidence="1" id="KW-0732">Signal</keyword>
<keyword evidence="5" id="KW-1185">Reference proteome</keyword>
<dbReference type="Proteomes" id="UP000032352">
    <property type="component" value="Chromosome"/>
</dbReference>
<dbReference type="GO" id="GO:0030246">
    <property type="term" value="F:carbohydrate binding"/>
    <property type="evidence" value="ECO:0007669"/>
    <property type="project" value="InterPro"/>
</dbReference>
<dbReference type="SUPFAM" id="SSF49344">
    <property type="entry name" value="CBD9-like"/>
    <property type="match status" value="1"/>
</dbReference>
<sequence>MNIFRIKMLFFIFVGLVLTKNTAIAGTPEGTKDKSPHIPYLQANIVLDGKLDEAIWQQARSYRLSYSTEPFENIPAPVGTQVYVFESGDTLYVGFDARDLEPEKIRAYLRDRDKVWDDDLVGLKLDTYGTQKLAYHFYVNANGVQIDTIESELSDNLRDDWDANWQTATAVSEQGYTAEFAIPLKSMNFSEKDGEKNWRVEFLRWYPREVKYRLSHIPVDRNDSCSLCRLAPIQGFAHTPQSDTLTILPSMVSSYNEKKPSLEDQSWHSNQDWDLGADISWQITSDDLLSATINPDFSQIEADNAQLSLNNNFSLSFPEKRRFFLENQSYFDSMYSLVHTRNIIEPDVGVKYTSRKDQHTLAVLVANDQATHLRIPGNLNSTTTKIDEESINGAFRYRYDFDENASVGMLSTMRQASNYHNYLMSIDSKYRFSESTTLRWHLLNSRSEYPEELTRQLCNGCSTESSLRTRADEELNDSAWQIELDHSSRNWWFNAQHKRNGKDFRADLGSVDKADYKFYQLKSGYVLYDYSIWNKLEFWAGYSKETNINNDLLGDNAEIQLNLNGPMQSKISTGVGTQKQSGLRYDKSTTQIAGNTPMFDLNFAFIYADFRPDPSIFLSTLLRKGDTVDYANNRRAKQFYWQPIVQWDVNRHFNFKVTYTFEDLDSAGDNLYIARLTDLRANYQFSAASKLRFSAIHNNLSFNAGNYLDPRDQNFQSLGTQLVYSYRFNALSTFYLGYSSNAVETDHLGKLVQQERNLFTKLTLSF</sequence>
<evidence type="ECO:0000313" key="5">
    <source>
        <dbReference type="Proteomes" id="UP000032352"/>
    </source>
</evidence>
<dbReference type="GO" id="GO:0004553">
    <property type="term" value="F:hydrolase activity, hydrolyzing O-glycosyl compounds"/>
    <property type="evidence" value="ECO:0007669"/>
    <property type="project" value="InterPro"/>
</dbReference>
<dbReference type="InterPro" id="IPR010502">
    <property type="entry name" value="Carb-bd_dom_fam9"/>
</dbReference>
<protein>
    <submittedName>
        <fullName evidence="4">Carbohydrate binding family 9 domain-containing protein</fullName>
    </submittedName>
</protein>
<feature type="domain" description="Carbohydrate-binding" evidence="2">
    <location>
        <begin position="47"/>
        <end position="188"/>
    </location>
</feature>
<feature type="chain" id="PRO_5042165457" evidence="1">
    <location>
        <begin position="26"/>
        <end position="766"/>
    </location>
</feature>
<evidence type="ECO:0000259" key="2">
    <source>
        <dbReference type="Pfam" id="PF06452"/>
    </source>
</evidence>
<dbReference type="KEGG" id="tvd:SG34_025445"/>
<dbReference type="EMBL" id="CP059733">
    <property type="protein sequence ID" value="WDE04636.1"/>
    <property type="molecule type" value="Genomic_DNA"/>
</dbReference>
<gene>
    <name evidence="4" type="ORF">SG34_025445</name>
</gene>
<dbReference type="Pfam" id="PF19313">
    <property type="entry name" value="DUF5916"/>
    <property type="match status" value="1"/>
</dbReference>
<reference evidence="4 5" key="1">
    <citation type="journal article" date="2015" name="Genome Announc.">
        <title>Draft Genome Sequences of Marine Isolates of Thalassomonas viridans and Thalassomonas actiniarum.</title>
        <authorList>
            <person name="Olonade I."/>
            <person name="van Zyl L.J."/>
            <person name="Trindade M."/>
        </authorList>
    </citation>
    <scope>NUCLEOTIDE SEQUENCE [LARGE SCALE GENOMIC DNA]</scope>
    <source>
        <strain evidence="4 5">XOM25</strain>
    </source>
</reference>
<feature type="domain" description="DUF5916" evidence="3">
    <location>
        <begin position="259"/>
        <end position="343"/>
    </location>
</feature>
<dbReference type="CDD" id="cd09618">
    <property type="entry name" value="CBM9_like_2"/>
    <property type="match status" value="1"/>
</dbReference>
<evidence type="ECO:0000259" key="3">
    <source>
        <dbReference type="Pfam" id="PF19313"/>
    </source>
</evidence>
<proteinExistence type="predicted"/>
<dbReference type="AlphaFoldDB" id="A0AAF0C8Q7"/>
<accession>A0AAF0C8Q7</accession>
<dbReference type="GO" id="GO:0016052">
    <property type="term" value="P:carbohydrate catabolic process"/>
    <property type="evidence" value="ECO:0007669"/>
    <property type="project" value="InterPro"/>
</dbReference>
<dbReference type="RefSeq" id="WP_161797904.1">
    <property type="nucleotide sequence ID" value="NZ_CP059733.1"/>
</dbReference>
<reference evidence="4 5" key="2">
    <citation type="journal article" date="2022" name="Mar. Drugs">
        <title>Bioassay-Guided Fractionation Leads to the Detection of Cholic Acid Generated by the Rare Thalassomonas sp.</title>
        <authorList>
            <person name="Pheiffer F."/>
            <person name="Schneider Y.K."/>
            <person name="Hansen E.H."/>
            <person name="Andersen J.H."/>
            <person name="Isaksson J."/>
            <person name="Busche T."/>
            <person name="R C."/>
            <person name="Kalinowski J."/>
            <person name="Zyl L.V."/>
            <person name="Trindade M."/>
        </authorList>
    </citation>
    <scope>NUCLEOTIDE SEQUENCE [LARGE SCALE GENOMIC DNA]</scope>
    <source>
        <strain evidence="4 5">XOM25</strain>
    </source>
</reference>
<dbReference type="Gene3D" id="2.60.40.1190">
    <property type="match status" value="1"/>
</dbReference>
<dbReference type="InterPro" id="IPR045670">
    <property type="entry name" value="DUF5916"/>
</dbReference>
<evidence type="ECO:0000313" key="4">
    <source>
        <dbReference type="EMBL" id="WDE04636.1"/>
    </source>
</evidence>
<name>A0AAF0C8Q7_9GAMM</name>
<dbReference type="Pfam" id="PF06452">
    <property type="entry name" value="CBM9_1"/>
    <property type="match status" value="1"/>
</dbReference>
<feature type="signal peptide" evidence="1">
    <location>
        <begin position="1"/>
        <end position="25"/>
    </location>
</feature>